<feature type="domain" description="Laminin G" evidence="5">
    <location>
        <begin position="615"/>
        <end position="793"/>
    </location>
</feature>
<keyword evidence="2" id="KW-1015">Disulfide bond</keyword>
<dbReference type="Gene3D" id="2.60.120.200">
    <property type="match status" value="1"/>
</dbReference>
<dbReference type="InterPro" id="IPR013783">
    <property type="entry name" value="Ig-like_fold"/>
</dbReference>
<comment type="caution">
    <text evidence="7">The sequence shown here is derived from an EMBL/GenBank/DDBJ whole genome shotgun (WGS) entry which is preliminary data.</text>
</comment>
<dbReference type="InterPro" id="IPR013320">
    <property type="entry name" value="ConA-like_dom_sf"/>
</dbReference>
<dbReference type="Proteomes" id="UP000317410">
    <property type="component" value="Unassembled WGS sequence"/>
</dbReference>
<evidence type="ECO:0000313" key="7">
    <source>
        <dbReference type="EMBL" id="GEC74516.1"/>
    </source>
</evidence>
<dbReference type="EMBL" id="BJNQ01000002">
    <property type="protein sequence ID" value="GEC74516.1"/>
    <property type="molecule type" value="Genomic_DNA"/>
</dbReference>
<proteinExistence type="predicted"/>
<dbReference type="SUPFAM" id="SSF49899">
    <property type="entry name" value="Concanavalin A-like lectins/glucanases"/>
    <property type="match status" value="1"/>
</dbReference>
<dbReference type="InterPro" id="IPR006558">
    <property type="entry name" value="LamG-like"/>
</dbReference>
<dbReference type="Gene3D" id="2.60.40.10">
    <property type="entry name" value="Immunoglobulins"/>
    <property type="match status" value="1"/>
</dbReference>
<dbReference type="CDD" id="cd00146">
    <property type="entry name" value="PKD"/>
    <property type="match status" value="1"/>
</dbReference>
<organism evidence="7 8">
    <name type="scientific">Microbacterium maritypicum</name>
    <name type="common">Microbacterium liquefaciens</name>
    <dbReference type="NCBI Taxonomy" id="33918"/>
    <lineage>
        <taxon>Bacteria</taxon>
        <taxon>Bacillati</taxon>
        <taxon>Actinomycetota</taxon>
        <taxon>Actinomycetes</taxon>
        <taxon>Micrococcales</taxon>
        <taxon>Microbacteriaceae</taxon>
        <taxon>Microbacterium</taxon>
    </lineage>
</organism>
<name>A0A4Y4B2C2_MICMQ</name>
<protein>
    <recommendedName>
        <fullName evidence="9">PKD domain-containing protein</fullName>
    </recommendedName>
</protein>
<dbReference type="InterPro" id="IPR011047">
    <property type="entry name" value="Quinoprotein_ADH-like_sf"/>
</dbReference>
<accession>A0A4Y4B2C2</accession>
<feature type="region of interest" description="Disordered" evidence="3">
    <location>
        <begin position="600"/>
        <end position="619"/>
    </location>
</feature>
<feature type="signal peptide" evidence="4">
    <location>
        <begin position="1"/>
        <end position="37"/>
    </location>
</feature>
<dbReference type="PROSITE" id="PS50093">
    <property type="entry name" value="PKD"/>
    <property type="match status" value="1"/>
</dbReference>
<dbReference type="PROSITE" id="PS50025">
    <property type="entry name" value="LAM_G_DOMAIN"/>
    <property type="match status" value="1"/>
</dbReference>
<dbReference type="InterPro" id="IPR035986">
    <property type="entry name" value="PKD_dom_sf"/>
</dbReference>
<dbReference type="InterPro" id="IPR000601">
    <property type="entry name" value="PKD_dom"/>
</dbReference>
<feature type="domain" description="PKD" evidence="6">
    <location>
        <begin position="822"/>
        <end position="877"/>
    </location>
</feature>
<dbReference type="RefSeq" id="WP_229778823.1">
    <property type="nucleotide sequence ID" value="NZ_BJNQ01000002.1"/>
</dbReference>
<dbReference type="Pfam" id="PF18911">
    <property type="entry name" value="PKD_4"/>
    <property type="match status" value="1"/>
</dbReference>
<evidence type="ECO:0000256" key="1">
    <source>
        <dbReference type="ARBA" id="ARBA00022729"/>
    </source>
</evidence>
<dbReference type="SUPFAM" id="SSF49299">
    <property type="entry name" value="PKD domain"/>
    <property type="match status" value="1"/>
</dbReference>
<dbReference type="InterPro" id="IPR001791">
    <property type="entry name" value="Laminin_G"/>
</dbReference>
<evidence type="ECO:0000313" key="8">
    <source>
        <dbReference type="Proteomes" id="UP000317410"/>
    </source>
</evidence>
<evidence type="ECO:0000256" key="4">
    <source>
        <dbReference type="SAM" id="SignalP"/>
    </source>
</evidence>
<evidence type="ECO:0000256" key="3">
    <source>
        <dbReference type="SAM" id="MobiDB-lite"/>
    </source>
</evidence>
<feature type="chain" id="PRO_5021366806" description="PKD domain-containing protein" evidence="4">
    <location>
        <begin position="38"/>
        <end position="1085"/>
    </location>
</feature>
<dbReference type="AlphaFoldDB" id="A0A4Y4B2C2"/>
<dbReference type="SUPFAM" id="SSF50998">
    <property type="entry name" value="Quinoprotein alcohol dehydrogenase-like"/>
    <property type="match status" value="1"/>
</dbReference>
<evidence type="ECO:0000256" key="2">
    <source>
        <dbReference type="ARBA" id="ARBA00023157"/>
    </source>
</evidence>
<keyword evidence="1 4" id="KW-0732">Signal</keyword>
<dbReference type="Pfam" id="PF13385">
    <property type="entry name" value="Laminin_G_3"/>
    <property type="match status" value="1"/>
</dbReference>
<dbReference type="SMART" id="SM00282">
    <property type="entry name" value="LamG"/>
    <property type="match status" value="1"/>
</dbReference>
<sequence>MGNTSFGRRARGVVASALTAGLLIAGLSGVGATAAGAAEVPPSMPPQLQRDENVVTSDPIPTVQIDNGYVWAQTTIGTTVYAVGKFDNAREPKAAPGTSLTARSNVLAYDIVTGALSSFAPKVNGVIKAVAASPDGSRIYIGGSFNSVNGKDRWNFAALDAKTGELVPQFAPSIGGSGVYAITTDGSNIYLGGLFTQANGVARKNLAAFDAGNGALLSWAPLADRQVDALVMDPAGAKVIVGGRFSTLNGSSLRGSAAVDKSTGAADTDWGISKVVKNSGSSSNSGIFALATDANTVYGTGWSWSGGGNLEGTFAAEAGSGAVRWIADCHGDHYGVYSTGKVVYTTSHMHSCNTMGLQPQKSPAVYQYAEAYTTDARGTLSANTYSRYASWAGTPAPSPYQWAPDWSVGTTTGLGQAGLSITGSGDMISIGGEFRSVNGGQFEGLVRFSTNPPAGAKDGPRVADANWKPTAGTSPVPGRARVSIQTNWDRDDLTLTYELYRAGTAEPVASTTADGTWWKRATVTLDDPSATPGATQSYTVVAKDADGNTATSASVSAKATAGTVSAYTTKVLADGPSLYYPMGNVSKDWAGSNNPVNGSGATVSSSGIENGGTGSTTVNGTIYGRVSSDVKATVSKDFSSEIWFKTTTTTGGMLIGSGSAKTGSSATVDRHLYMTNSGTLTFGVSAAQTRATISGDKALNDGAWHHAVVSQSADGMKLYVDGELVASDPAVTNAKTDAAYVRIGGDLLTGWPSAPSSNYFKGSLDEAAVYSFALNSEQVRSHFQLGKGLKAPTAVFTAQTTDLSVAVDGAGSVADGAATISAYAWDFGDGSTATGATASHEYAAAGTYTVRMTVTDSSGLSASSEKQVVVTAPVAADVVAAADGFDRVVESGWGTADIGGLWTPMQGKSTALSVKDGAGVIDLVAGQTREMLLDDASVRDSATTMSYSLSGGPESGTVYVGAGSRRTGDVGYRALAWHRADGSVWVVIQRNGTAIASAAVPGMTWSAGTVFHLSTETSGSPSTTIRAKVWADGQPEPAAWLVSTTDATPALQGEGSPSVFSYRAGAATGTNVVSVNEVKTLRQGE</sequence>
<dbReference type="InterPro" id="IPR022409">
    <property type="entry name" value="PKD/Chitinase_dom"/>
</dbReference>
<dbReference type="CDD" id="cd00110">
    <property type="entry name" value="LamG"/>
    <property type="match status" value="1"/>
</dbReference>
<reference evidence="7 8" key="1">
    <citation type="submission" date="2019-06" db="EMBL/GenBank/DDBJ databases">
        <title>Whole genome shotgun sequence of Microbacterium liquefaciens NBRC 15037.</title>
        <authorList>
            <person name="Hosoyama A."/>
            <person name="Uohara A."/>
            <person name="Ohji S."/>
            <person name="Ichikawa N."/>
        </authorList>
    </citation>
    <scope>NUCLEOTIDE SEQUENCE [LARGE SCALE GENOMIC DNA]</scope>
    <source>
        <strain evidence="7 8">NBRC 15037</strain>
    </source>
</reference>
<dbReference type="SMART" id="SM00560">
    <property type="entry name" value="LamGL"/>
    <property type="match status" value="1"/>
</dbReference>
<gene>
    <name evidence="7" type="ORF">MLI01_06610</name>
</gene>
<evidence type="ECO:0000259" key="6">
    <source>
        <dbReference type="PROSITE" id="PS50093"/>
    </source>
</evidence>
<evidence type="ECO:0008006" key="9">
    <source>
        <dbReference type="Google" id="ProtNLM"/>
    </source>
</evidence>
<feature type="region of interest" description="Disordered" evidence="3">
    <location>
        <begin position="452"/>
        <end position="479"/>
    </location>
</feature>
<evidence type="ECO:0000259" key="5">
    <source>
        <dbReference type="PROSITE" id="PS50025"/>
    </source>
</evidence>
<dbReference type="SMART" id="SM00089">
    <property type="entry name" value="PKD"/>
    <property type="match status" value="1"/>
</dbReference>
<dbReference type="GO" id="GO:0005975">
    <property type="term" value="P:carbohydrate metabolic process"/>
    <property type="evidence" value="ECO:0007669"/>
    <property type="project" value="UniProtKB-ARBA"/>
</dbReference>